<sequence>MENHDIFSLSASSPGQDPPRPDKAQTIVPLSVEDLVRIAASKFVQSRSNDTPPFDHQLSEDESESVELAHLLFEAADKVGDRIFDSSSSAIAYSSKIVVAIEGRERIIRNMKVDVWRTYFQRYGMWEAELSRSYEAELVTKRLSSWSTCTVGMDVEVTIGSDSWIRRLDWWIHGLNGLDPMDWWIHGLVD</sequence>
<dbReference type="EMBL" id="OZ034822">
    <property type="protein sequence ID" value="CAL1413085.1"/>
    <property type="molecule type" value="Genomic_DNA"/>
</dbReference>
<evidence type="ECO:0000313" key="3">
    <source>
        <dbReference type="Proteomes" id="UP001497516"/>
    </source>
</evidence>
<reference evidence="2 3" key="1">
    <citation type="submission" date="2024-04" db="EMBL/GenBank/DDBJ databases">
        <authorList>
            <person name="Fracassetti M."/>
        </authorList>
    </citation>
    <scope>NUCLEOTIDE SEQUENCE [LARGE SCALE GENOMIC DNA]</scope>
</reference>
<gene>
    <name evidence="2" type="ORF">LTRI10_LOCUS52337</name>
</gene>
<proteinExistence type="predicted"/>
<feature type="region of interest" description="Disordered" evidence="1">
    <location>
        <begin position="1"/>
        <end position="25"/>
    </location>
</feature>
<evidence type="ECO:0000313" key="2">
    <source>
        <dbReference type="EMBL" id="CAL1413085.1"/>
    </source>
</evidence>
<keyword evidence="3" id="KW-1185">Reference proteome</keyword>
<protein>
    <submittedName>
        <fullName evidence="2">Uncharacterized protein</fullName>
    </submittedName>
</protein>
<organism evidence="2 3">
    <name type="scientific">Linum trigynum</name>
    <dbReference type="NCBI Taxonomy" id="586398"/>
    <lineage>
        <taxon>Eukaryota</taxon>
        <taxon>Viridiplantae</taxon>
        <taxon>Streptophyta</taxon>
        <taxon>Embryophyta</taxon>
        <taxon>Tracheophyta</taxon>
        <taxon>Spermatophyta</taxon>
        <taxon>Magnoliopsida</taxon>
        <taxon>eudicotyledons</taxon>
        <taxon>Gunneridae</taxon>
        <taxon>Pentapetalae</taxon>
        <taxon>rosids</taxon>
        <taxon>fabids</taxon>
        <taxon>Malpighiales</taxon>
        <taxon>Linaceae</taxon>
        <taxon>Linum</taxon>
    </lineage>
</organism>
<accession>A0AAV2GQR9</accession>
<evidence type="ECO:0000256" key="1">
    <source>
        <dbReference type="SAM" id="MobiDB-lite"/>
    </source>
</evidence>
<dbReference type="Proteomes" id="UP001497516">
    <property type="component" value="Chromosome 9"/>
</dbReference>
<name>A0AAV2GQR9_9ROSI</name>
<dbReference type="AlphaFoldDB" id="A0AAV2GQR9"/>